<dbReference type="Proteomes" id="UP001595997">
    <property type="component" value="Unassembled WGS sequence"/>
</dbReference>
<sequence length="109" mass="12360">MSAAKRKGTAWETEIVRYLQEQGLAARRVVQMGRLDQGDIHVEEDWVLEAKNVKSIDLADFVRQALREARNAGREYGAAVVKRRNSNVSNGYVITDLETFARIIKALTR</sequence>
<name>A0ABV9A2W3_9ACTN</name>
<protein>
    <recommendedName>
        <fullName evidence="3">Holliday junction resolvase</fullName>
    </recommendedName>
</protein>
<dbReference type="EMBL" id="JBHSFH010000004">
    <property type="protein sequence ID" value="MFC4494035.1"/>
    <property type="molecule type" value="Genomic_DNA"/>
</dbReference>
<accession>A0ABV9A2W3</accession>
<keyword evidence="2" id="KW-1185">Reference proteome</keyword>
<proteinExistence type="predicted"/>
<comment type="caution">
    <text evidence="1">The sequence shown here is derived from an EMBL/GenBank/DDBJ whole genome shotgun (WGS) entry which is preliminary data.</text>
</comment>
<evidence type="ECO:0000313" key="1">
    <source>
        <dbReference type="EMBL" id="MFC4494035.1"/>
    </source>
</evidence>
<evidence type="ECO:0008006" key="3">
    <source>
        <dbReference type="Google" id="ProtNLM"/>
    </source>
</evidence>
<organism evidence="1 2">
    <name type="scientific">Streptomyces ovatisporus</name>
    <dbReference type="NCBI Taxonomy" id="1128682"/>
    <lineage>
        <taxon>Bacteria</taxon>
        <taxon>Bacillati</taxon>
        <taxon>Actinomycetota</taxon>
        <taxon>Actinomycetes</taxon>
        <taxon>Kitasatosporales</taxon>
        <taxon>Streptomycetaceae</taxon>
        <taxon>Streptomyces</taxon>
    </lineage>
</organism>
<gene>
    <name evidence="1" type="ORF">ACFPA8_07805</name>
</gene>
<evidence type="ECO:0000313" key="2">
    <source>
        <dbReference type="Proteomes" id="UP001595997"/>
    </source>
</evidence>
<dbReference type="RefSeq" id="WP_386444260.1">
    <property type="nucleotide sequence ID" value="NZ_JBHSFH010000004.1"/>
</dbReference>
<reference evidence="2" key="1">
    <citation type="journal article" date="2019" name="Int. J. Syst. Evol. Microbiol.">
        <title>The Global Catalogue of Microorganisms (GCM) 10K type strain sequencing project: providing services to taxonomists for standard genome sequencing and annotation.</title>
        <authorList>
            <consortium name="The Broad Institute Genomics Platform"/>
            <consortium name="The Broad Institute Genome Sequencing Center for Infectious Disease"/>
            <person name="Wu L."/>
            <person name="Ma J."/>
        </authorList>
    </citation>
    <scope>NUCLEOTIDE SEQUENCE [LARGE SCALE GENOMIC DNA]</scope>
    <source>
        <strain evidence="2">CGMCC 4.7357</strain>
    </source>
</reference>